<dbReference type="Proteomes" id="UP000186040">
    <property type="component" value="Unassembled WGS sequence"/>
</dbReference>
<dbReference type="InterPro" id="IPR016032">
    <property type="entry name" value="Sig_transdc_resp-reg_C-effctor"/>
</dbReference>
<name>A0A1Q9LK31_9PSEU</name>
<gene>
    <name evidence="7" type="ORF">BJP25_20080</name>
</gene>
<dbReference type="RefSeq" id="WP_075975531.1">
    <property type="nucleotide sequence ID" value="NZ_MKQR01000016.1"/>
</dbReference>
<dbReference type="SUPFAM" id="SSF48452">
    <property type="entry name" value="TPR-like"/>
    <property type="match status" value="1"/>
</dbReference>
<dbReference type="EMBL" id="MKQR01000016">
    <property type="protein sequence ID" value="OLR92388.1"/>
    <property type="molecule type" value="Genomic_DNA"/>
</dbReference>
<evidence type="ECO:0000256" key="4">
    <source>
        <dbReference type="ARBA" id="ARBA00023163"/>
    </source>
</evidence>
<dbReference type="AlphaFoldDB" id="A0A1Q9LK31"/>
<evidence type="ECO:0000259" key="6">
    <source>
        <dbReference type="SMART" id="SM01043"/>
    </source>
</evidence>
<feature type="domain" description="Bacterial transcriptional activator" evidence="6">
    <location>
        <begin position="834"/>
        <end position="959"/>
    </location>
</feature>
<dbReference type="InterPro" id="IPR051677">
    <property type="entry name" value="AfsR-DnrI-RedD_regulator"/>
</dbReference>
<dbReference type="SMART" id="SM00862">
    <property type="entry name" value="Trans_reg_C"/>
    <property type="match status" value="1"/>
</dbReference>
<dbReference type="Gene3D" id="1.10.10.10">
    <property type="entry name" value="Winged helix-like DNA-binding domain superfamily/Winged helix DNA-binding domain"/>
    <property type="match status" value="1"/>
</dbReference>
<comment type="caution">
    <text evidence="7">The sequence shown here is derived from an EMBL/GenBank/DDBJ whole genome shotgun (WGS) entry which is preliminary data.</text>
</comment>
<evidence type="ECO:0000259" key="5">
    <source>
        <dbReference type="SMART" id="SM00862"/>
    </source>
</evidence>
<evidence type="ECO:0000313" key="8">
    <source>
        <dbReference type="Proteomes" id="UP000186040"/>
    </source>
</evidence>
<evidence type="ECO:0000256" key="1">
    <source>
        <dbReference type="ARBA" id="ARBA00005820"/>
    </source>
</evidence>
<dbReference type="Gene3D" id="1.25.40.10">
    <property type="entry name" value="Tetratricopeptide repeat domain"/>
    <property type="match status" value="1"/>
</dbReference>
<dbReference type="SUPFAM" id="SSF46894">
    <property type="entry name" value="C-terminal effector domain of the bipartite response regulators"/>
    <property type="match status" value="1"/>
</dbReference>
<proteinExistence type="inferred from homology"/>
<dbReference type="OrthoDB" id="136365at2"/>
<comment type="similarity">
    <text evidence="1">Belongs to the AfsR/DnrI/RedD regulatory family.</text>
</comment>
<dbReference type="InterPro" id="IPR036388">
    <property type="entry name" value="WH-like_DNA-bd_sf"/>
</dbReference>
<dbReference type="Pfam" id="PF03704">
    <property type="entry name" value="BTAD"/>
    <property type="match status" value="1"/>
</dbReference>
<evidence type="ECO:0000256" key="3">
    <source>
        <dbReference type="ARBA" id="ARBA00023125"/>
    </source>
</evidence>
<keyword evidence="2" id="KW-0805">Transcription regulation</keyword>
<reference evidence="7 8" key="1">
    <citation type="submission" date="2016-10" db="EMBL/GenBank/DDBJ databases">
        <title>The Draft Genome Sequence of Actinokineospora bangkokensis 44EHWT reveals the biosynthetic pathway of antifungal compounds Thailandins with unusual extender unit butylmalonyl-CoA.</title>
        <authorList>
            <person name="Greule A."/>
            <person name="Intra B."/>
            <person name="Flemming S."/>
            <person name="Rommel M.G."/>
            <person name="Panbangred W."/>
            <person name="Bechthold A."/>
        </authorList>
    </citation>
    <scope>NUCLEOTIDE SEQUENCE [LARGE SCALE GENOMIC DNA]</scope>
    <source>
        <strain evidence="7 8">44EHW</strain>
    </source>
</reference>
<protein>
    <recommendedName>
        <fullName evidence="9">OmpR/PhoB-type domain-containing protein</fullName>
    </recommendedName>
</protein>
<accession>A0A1Q9LK31</accession>
<dbReference type="GO" id="GO:0006355">
    <property type="term" value="P:regulation of DNA-templated transcription"/>
    <property type="evidence" value="ECO:0007669"/>
    <property type="project" value="InterPro"/>
</dbReference>
<dbReference type="InterPro" id="IPR005158">
    <property type="entry name" value="BTAD"/>
</dbReference>
<sequence length="962" mass="101554">MIVPAAPARTTGLLRRDDLVAKVEAAAAARVRVVVGPPGSGKTVLLRLLAGQPGGADVVRGCALDAAAGTEAGLVAAVAAAFGLRVPGEVDALCEALDSPLALAGPRTPLSGGPGARVPVAVSRVVLHVDDAHVLVGTPGGAALTRLVAQAPPGMRFVLAGRDDRVADLVRPGPRFDQADLRLRTWEVEELFARSHRAPLDPETAAALCARAEGLVGPVRLLHLDTARLPPAERAAALAAPLAHSPRLERFLDREVLGPLPAPLREFVLAAAPLGVLDGALCDVALDRADSHAVLTELTARNALTTRVPGGRLHRFHVLLQQHAEQRMAERGGPHLTRRAYRTAAAHLADAGHWAAAHRCHSRAGDWVAAAAVLHRFGAHPGALRAGSALPDVLLADDPWVALADARRLRAEGRLAEAHDTYARAEALLPDPRLRWRCSLERSAVARWLGHPGDPLVDDVCGRVADALRERPAKLLTTAVPTQSPGWTLGRAVAALLDGRPDRAVELASELPDGAGFVPLAGRVVVAVVHAVTARTGPVGRFARLAAECEAAGWLWLARLCRAAPAVLDPDHCADAAAVVDECVEVDDPWGAVLAGWLLSVGLVRAGRDPVAAVEAAIARADALGARVPAAWQRLLRAEALREQGDERAEAAAAELGAELAGTALDRAAALRGRFLDGLRAPAPRPVLVAADPAVEAAATVVLPTAADEHVDARVRTALAPPPGAALPAEAHVQIRCFGRYALTVDGVPVPLDGLRTHPRRLLHMLSIHCGQPLHDERLMTALWPDAPVKRAKHRLQVAISTLRAHLRGHLPPDHGVVRQGTAYLLRLPGTGGVDLVAFESTARRWRTAHRQGDHREAIALGRAALELYRGELLTEEGPAEWLLARREALRGEAAAIAAAVATAELTRGDPEAAIATCERGITIDELDHRLWALLAEARSRTGNHAAALRTRRAYQDLLAQA</sequence>
<dbReference type="PANTHER" id="PTHR35807:SF1">
    <property type="entry name" value="TRANSCRIPTIONAL REGULATOR REDD"/>
    <property type="match status" value="1"/>
</dbReference>
<dbReference type="InterPro" id="IPR059106">
    <property type="entry name" value="WHD_MalT"/>
</dbReference>
<dbReference type="SMART" id="SM01043">
    <property type="entry name" value="BTAD"/>
    <property type="match status" value="1"/>
</dbReference>
<dbReference type="GO" id="GO:0003677">
    <property type="term" value="F:DNA binding"/>
    <property type="evidence" value="ECO:0007669"/>
    <property type="project" value="UniProtKB-KW"/>
</dbReference>
<dbReference type="SUPFAM" id="SSF52540">
    <property type="entry name" value="P-loop containing nucleoside triphosphate hydrolases"/>
    <property type="match status" value="1"/>
</dbReference>
<feature type="domain" description="OmpR/PhoB-type" evidence="5">
    <location>
        <begin position="747"/>
        <end position="826"/>
    </location>
</feature>
<keyword evidence="4" id="KW-0804">Transcription</keyword>
<dbReference type="InterPro" id="IPR001867">
    <property type="entry name" value="OmpR/PhoB-type_DNA-bd"/>
</dbReference>
<dbReference type="STRING" id="1193682.BJP25_20080"/>
<dbReference type="GO" id="GO:0000160">
    <property type="term" value="P:phosphorelay signal transduction system"/>
    <property type="evidence" value="ECO:0007669"/>
    <property type="project" value="InterPro"/>
</dbReference>
<evidence type="ECO:0008006" key="9">
    <source>
        <dbReference type="Google" id="ProtNLM"/>
    </source>
</evidence>
<dbReference type="Pfam" id="PF25873">
    <property type="entry name" value="WHD_MalT"/>
    <property type="match status" value="1"/>
</dbReference>
<organism evidence="7 8">
    <name type="scientific">Actinokineospora bangkokensis</name>
    <dbReference type="NCBI Taxonomy" id="1193682"/>
    <lineage>
        <taxon>Bacteria</taxon>
        <taxon>Bacillati</taxon>
        <taxon>Actinomycetota</taxon>
        <taxon>Actinomycetes</taxon>
        <taxon>Pseudonocardiales</taxon>
        <taxon>Pseudonocardiaceae</taxon>
        <taxon>Actinokineospora</taxon>
    </lineage>
</organism>
<keyword evidence="3" id="KW-0238">DNA-binding</keyword>
<dbReference type="InterPro" id="IPR027417">
    <property type="entry name" value="P-loop_NTPase"/>
</dbReference>
<dbReference type="PANTHER" id="PTHR35807">
    <property type="entry name" value="TRANSCRIPTIONAL REGULATOR REDD-RELATED"/>
    <property type="match status" value="1"/>
</dbReference>
<evidence type="ECO:0000313" key="7">
    <source>
        <dbReference type="EMBL" id="OLR92388.1"/>
    </source>
</evidence>
<keyword evidence="8" id="KW-1185">Reference proteome</keyword>
<dbReference type="InterPro" id="IPR011990">
    <property type="entry name" value="TPR-like_helical_dom_sf"/>
</dbReference>
<evidence type="ECO:0000256" key="2">
    <source>
        <dbReference type="ARBA" id="ARBA00023015"/>
    </source>
</evidence>